<sequence length="106" mass="11820">MTGALPVLQGLAVPVRIGQPGTHTPSCRPRTLFQKKSCNGLRLPVRIYSSARVRPTQVHPCVSIFVSAKSALPRARVANHINQGRILGWHFRDKEVLPVPIPFHWQ</sequence>
<proteinExistence type="predicted"/>
<evidence type="ECO:0000313" key="1">
    <source>
        <dbReference type="EMBL" id="KIN95648.1"/>
    </source>
</evidence>
<gene>
    <name evidence="1" type="ORF">M404DRAFT_1007257</name>
</gene>
<name>A0A0C3NJU8_PISTI</name>
<dbReference type="AlphaFoldDB" id="A0A0C3NJU8"/>
<evidence type="ECO:0000313" key="2">
    <source>
        <dbReference type="Proteomes" id="UP000054217"/>
    </source>
</evidence>
<dbReference type="InParanoid" id="A0A0C3NJU8"/>
<organism evidence="1 2">
    <name type="scientific">Pisolithus tinctorius Marx 270</name>
    <dbReference type="NCBI Taxonomy" id="870435"/>
    <lineage>
        <taxon>Eukaryota</taxon>
        <taxon>Fungi</taxon>
        <taxon>Dikarya</taxon>
        <taxon>Basidiomycota</taxon>
        <taxon>Agaricomycotina</taxon>
        <taxon>Agaricomycetes</taxon>
        <taxon>Agaricomycetidae</taxon>
        <taxon>Boletales</taxon>
        <taxon>Sclerodermatineae</taxon>
        <taxon>Pisolithaceae</taxon>
        <taxon>Pisolithus</taxon>
    </lineage>
</organism>
<reference evidence="1 2" key="1">
    <citation type="submission" date="2014-04" db="EMBL/GenBank/DDBJ databases">
        <authorList>
            <consortium name="DOE Joint Genome Institute"/>
            <person name="Kuo A."/>
            <person name="Kohler A."/>
            <person name="Costa M.D."/>
            <person name="Nagy L.G."/>
            <person name="Floudas D."/>
            <person name="Copeland A."/>
            <person name="Barry K.W."/>
            <person name="Cichocki N."/>
            <person name="Veneault-Fourrey C."/>
            <person name="LaButti K."/>
            <person name="Lindquist E.A."/>
            <person name="Lipzen A."/>
            <person name="Lundell T."/>
            <person name="Morin E."/>
            <person name="Murat C."/>
            <person name="Sun H."/>
            <person name="Tunlid A."/>
            <person name="Henrissat B."/>
            <person name="Grigoriev I.V."/>
            <person name="Hibbett D.S."/>
            <person name="Martin F."/>
            <person name="Nordberg H.P."/>
            <person name="Cantor M.N."/>
            <person name="Hua S.X."/>
        </authorList>
    </citation>
    <scope>NUCLEOTIDE SEQUENCE [LARGE SCALE GENOMIC DNA]</scope>
    <source>
        <strain evidence="1 2">Marx 270</strain>
    </source>
</reference>
<accession>A0A0C3NJU8</accession>
<reference evidence="2" key="2">
    <citation type="submission" date="2015-01" db="EMBL/GenBank/DDBJ databases">
        <title>Evolutionary Origins and Diversification of the Mycorrhizal Mutualists.</title>
        <authorList>
            <consortium name="DOE Joint Genome Institute"/>
            <consortium name="Mycorrhizal Genomics Consortium"/>
            <person name="Kohler A."/>
            <person name="Kuo A."/>
            <person name="Nagy L.G."/>
            <person name="Floudas D."/>
            <person name="Copeland A."/>
            <person name="Barry K.W."/>
            <person name="Cichocki N."/>
            <person name="Veneault-Fourrey C."/>
            <person name="LaButti K."/>
            <person name="Lindquist E.A."/>
            <person name="Lipzen A."/>
            <person name="Lundell T."/>
            <person name="Morin E."/>
            <person name="Murat C."/>
            <person name="Riley R."/>
            <person name="Ohm R."/>
            <person name="Sun H."/>
            <person name="Tunlid A."/>
            <person name="Henrissat B."/>
            <person name="Grigoriev I.V."/>
            <person name="Hibbett D.S."/>
            <person name="Martin F."/>
        </authorList>
    </citation>
    <scope>NUCLEOTIDE SEQUENCE [LARGE SCALE GENOMIC DNA]</scope>
    <source>
        <strain evidence="2">Marx 270</strain>
    </source>
</reference>
<dbReference type="HOGENOM" id="CLU_2224278_0_0_1"/>
<dbReference type="Proteomes" id="UP000054217">
    <property type="component" value="Unassembled WGS sequence"/>
</dbReference>
<protein>
    <submittedName>
        <fullName evidence="1">Uncharacterized protein</fullName>
    </submittedName>
</protein>
<dbReference type="EMBL" id="KN832062">
    <property type="protein sequence ID" value="KIN95648.1"/>
    <property type="molecule type" value="Genomic_DNA"/>
</dbReference>
<keyword evidence="2" id="KW-1185">Reference proteome</keyword>